<evidence type="ECO:0000313" key="6">
    <source>
        <dbReference type="Proteomes" id="UP001321473"/>
    </source>
</evidence>
<dbReference type="InterPro" id="IPR042089">
    <property type="entry name" value="Peptidase_M13_dom_2"/>
</dbReference>
<evidence type="ECO:0000256" key="2">
    <source>
        <dbReference type="SAM" id="MobiDB-lite"/>
    </source>
</evidence>
<dbReference type="AlphaFoldDB" id="A0AAQ4E716"/>
<dbReference type="PROSITE" id="PS51885">
    <property type="entry name" value="NEPRILYSIN"/>
    <property type="match status" value="1"/>
</dbReference>
<protein>
    <recommendedName>
        <fullName evidence="4">Peptidase M13 N-terminal domain-containing protein</fullName>
    </recommendedName>
</protein>
<dbReference type="Proteomes" id="UP001321473">
    <property type="component" value="Unassembled WGS sequence"/>
</dbReference>
<keyword evidence="3" id="KW-0472">Membrane</keyword>
<dbReference type="PANTHER" id="PTHR11733">
    <property type="entry name" value="ZINC METALLOPROTEASE FAMILY M13 NEPRILYSIN-RELATED"/>
    <property type="match status" value="1"/>
</dbReference>
<keyword evidence="3" id="KW-1133">Transmembrane helix</keyword>
<dbReference type="Pfam" id="PF05649">
    <property type="entry name" value="Peptidase_M13_N"/>
    <property type="match status" value="1"/>
</dbReference>
<dbReference type="GO" id="GO:0016485">
    <property type="term" value="P:protein processing"/>
    <property type="evidence" value="ECO:0007669"/>
    <property type="project" value="TreeGrafter"/>
</dbReference>
<feature type="transmembrane region" description="Helical" evidence="3">
    <location>
        <begin position="87"/>
        <end position="113"/>
    </location>
</feature>
<feature type="domain" description="Peptidase M13 N-terminal" evidence="4">
    <location>
        <begin position="244"/>
        <end position="397"/>
    </location>
</feature>
<comment type="caution">
    <text evidence="5">The sequence shown here is derived from an EMBL/GenBank/DDBJ whole genome shotgun (WGS) entry which is preliminary data.</text>
</comment>
<accession>A0AAQ4E716</accession>
<dbReference type="PANTHER" id="PTHR11733:SF167">
    <property type="entry name" value="FI17812P1-RELATED"/>
    <property type="match status" value="1"/>
</dbReference>
<dbReference type="Gene3D" id="1.10.1380.10">
    <property type="entry name" value="Neutral endopeptidase , domain2"/>
    <property type="match status" value="2"/>
</dbReference>
<proteinExistence type="inferred from homology"/>
<sequence>MTAASSFKGIDLDIPDELGSTRLSRAAPLDKKTDSGQSSGVRVEDQKTSVLMPESAALAAPGPAEPPRMLTPEELTVLRMAGLKNQLLVYTLFCFVVLVAGIAVMVACAFKFFGMRNTKGTKPLENLLDRFGIPRWPIVHQDFQMNVMNTLADMIRELGLSAIVSVRVGPDHHDTRRHIVYLGQPEFGVEREVLRSPFGSPYFRIRHRYKLFIFRSAQILGSTVAAAESVVNEIVNFEGKLAAMKWTSFLNSVLRDAQVSLDKYDRIILSNRHYLLRLGGILAMAKTNVVANYLAWRVVELMGPLTVERLRRCRFRFDRYRYSMFDLPELSRECYEHTARYMRFATAKLLYDDLEEKPVERHDKVQHVADEVKDAFAVWLDLTSWMTESNKKLAVFKA</sequence>
<dbReference type="SUPFAM" id="SSF55486">
    <property type="entry name" value="Metalloproteases ('zincins'), catalytic domain"/>
    <property type="match status" value="1"/>
</dbReference>
<feature type="region of interest" description="Disordered" evidence="2">
    <location>
        <begin position="23"/>
        <end position="46"/>
    </location>
</feature>
<gene>
    <name evidence="5" type="ORF">V5799_013023</name>
</gene>
<keyword evidence="3" id="KW-0812">Transmembrane</keyword>
<comment type="similarity">
    <text evidence="1">Belongs to the peptidase M13 family.</text>
</comment>
<dbReference type="GO" id="GO:0005886">
    <property type="term" value="C:plasma membrane"/>
    <property type="evidence" value="ECO:0007669"/>
    <property type="project" value="TreeGrafter"/>
</dbReference>
<keyword evidence="6" id="KW-1185">Reference proteome</keyword>
<evidence type="ECO:0000256" key="3">
    <source>
        <dbReference type="SAM" id="Phobius"/>
    </source>
</evidence>
<dbReference type="GO" id="GO:0004222">
    <property type="term" value="F:metalloendopeptidase activity"/>
    <property type="evidence" value="ECO:0007669"/>
    <property type="project" value="InterPro"/>
</dbReference>
<evidence type="ECO:0000259" key="4">
    <source>
        <dbReference type="Pfam" id="PF05649"/>
    </source>
</evidence>
<reference evidence="5 6" key="1">
    <citation type="journal article" date="2023" name="Arcadia Sci">
        <title>De novo assembly of a long-read Amblyomma americanum tick genome.</title>
        <authorList>
            <person name="Chou S."/>
            <person name="Poskanzer K.E."/>
            <person name="Rollins M."/>
            <person name="Thuy-Boun P.S."/>
        </authorList>
    </citation>
    <scope>NUCLEOTIDE SEQUENCE [LARGE SCALE GENOMIC DNA]</scope>
    <source>
        <strain evidence="5">F_SG_1</strain>
        <tissue evidence="5">Salivary glands</tissue>
    </source>
</reference>
<feature type="non-terminal residue" evidence="5">
    <location>
        <position position="398"/>
    </location>
</feature>
<organism evidence="5 6">
    <name type="scientific">Amblyomma americanum</name>
    <name type="common">Lone star tick</name>
    <dbReference type="NCBI Taxonomy" id="6943"/>
    <lineage>
        <taxon>Eukaryota</taxon>
        <taxon>Metazoa</taxon>
        <taxon>Ecdysozoa</taxon>
        <taxon>Arthropoda</taxon>
        <taxon>Chelicerata</taxon>
        <taxon>Arachnida</taxon>
        <taxon>Acari</taxon>
        <taxon>Parasitiformes</taxon>
        <taxon>Ixodida</taxon>
        <taxon>Ixodoidea</taxon>
        <taxon>Ixodidae</taxon>
        <taxon>Amblyomminae</taxon>
        <taxon>Amblyomma</taxon>
    </lineage>
</organism>
<dbReference type="EMBL" id="JARKHS020021038">
    <property type="protein sequence ID" value="KAK8770509.1"/>
    <property type="molecule type" value="Genomic_DNA"/>
</dbReference>
<evidence type="ECO:0000256" key="1">
    <source>
        <dbReference type="ARBA" id="ARBA00007357"/>
    </source>
</evidence>
<name>A0AAQ4E716_AMBAM</name>
<dbReference type="InterPro" id="IPR000718">
    <property type="entry name" value="Peptidase_M13"/>
</dbReference>
<dbReference type="InterPro" id="IPR008753">
    <property type="entry name" value="Peptidase_M13_N"/>
</dbReference>
<evidence type="ECO:0000313" key="5">
    <source>
        <dbReference type="EMBL" id="KAK8770509.1"/>
    </source>
</evidence>